<proteinExistence type="evidence at transcript level"/>
<dbReference type="Pfam" id="PF00405">
    <property type="entry name" value="Transferrin"/>
    <property type="match status" value="1"/>
</dbReference>
<dbReference type="GO" id="GO:0005785">
    <property type="term" value="C:signal recognition particle receptor complex"/>
    <property type="evidence" value="ECO:0007669"/>
    <property type="project" value="TreeGrafter"/>
</dbReference>
<dbReference type="PANTHER" id="PTHR11485">
    <property type="entry name" value="TRANSFERRIN"/>
    <property type="match status" value="1"/>
</dbReference>
<dbReference type="EMBL" id="EF092028">
    <property type="protein sequence ID" value="ABN12020.1"/>
    <property type="molecule type" value="mRNA"/>
</dbReference>
<feature type="non-terminal residue" evidence="2">
    <location>
        <position position="380"/>
    </location>
</feature>
<dbReference type="Gene3D" id="3.40.190.10">
    <property type="entry name" value="Periplasmic binding protein-like II"/>
    <property type="match status" value="2"/>
</dbReference>
<feature type="non-terminal residue" evidence="2">
    <location>
        <position position="1"/>
    </location>
</feature>
<sequence length="380" mass="42343">CLTDGNGDVAWLRLDDVRTSFKPRQPEKIGVETQPSSLYHNVSFLCPDGTKQPIDSVDPCVWISHPWPLIVSRKSTSNSVSKLINFVSDSHEIYDLKTWEYLLRVLFNMSFQPIKMISPTPILDYLKQIPGFLFSSSLPKCKGSGDDRTISICVPNKATLDKCQLLSNVALVYSIEPGFSCIVSQDCLHNVSKGEADVTIISTEKLRKAYEKKNLKTVLYQSHYDYGSLRQVAAVVRKNSKIHNLQDLKGKTACFTDEDGVGWNSFLMALKRKSLIEDDCHGASTIKKFFSNVCIIDSKPGDVFPTCFPDDGVKPSGVLEINEALGLRCITEGGGDVAFINYNALGRYLQDNPDLNTTLDDYTSICVYEDSSSYGCHLSW</sequence>
<dbReference type="AlphaFoldDB" id="A3EXW0"/>
<dbReference type="InterPro" id="IPR001156">
    <property type="entry name" value="Transferrin-like_dom"/>
</dbReference>
<dbReference type="PROSITE" id="PS51408">
    <property type="entry name" value="TRANSFERRIN_LIKE_4"/>
    <property type="match status" value="1"/>
</dbReference>
<dbReference type="SMART" id="SM00094">
    <property type="entry name" value="TR_FER"/>
    <property type="match status" value="1"/>
</dbReference>
<dbReference type="GO" id="GO:0045047">
    <property type="term" value="P:protein targeting to ER"/>
    <property type="evidence" value="ECO:0007669"/>
    <property type="project" value="TreeGrafter"/>
</dbReference>
<feature type="domain" description="Transferrin-like" evidence="1">
    <location>
        <begin position="150"/>
        <end position="380"/>
    </location>
</feature>
<evidence type="ECO:0000259" key="1">
    <source>
        <dbReference type="PROSITE" id="PS51408"/>
    </source>
</evidence>
<accession>A3EXW0</accession>
<dbReference type="SUPFAM" id="SSF53850">
    <property type="entry name" value="Periplasmic binding protein-like II"/>
    <property type="match status" value="2"/>
</dbReference>
<dbReference type="PANTHER" id="PTHR11485:SF34">
    <property type="entry name" value="SIGNAL RECOGNITION PARTICLE RECEPTOR SUBUNIT BETA"/>
    <property type="match status" value="1"/>
</dbReference>
<reference evidence="2" key="1">
    <citation type="submission" date="2006-10" db="EMBL/GenBank/DDBJ databases">
        <title>Expressed genes of the pink hibiscus mealybug, Maconellicoccus hirsutus.</title>
        <authorList>
            <person name="Hunter W.B."/>
            <person name="Hunnicutt L.E."/>
        </authorList>
    </citation>
    <scope>NUCLEOTIDE SEQUENCE</scope>
</reference>
<protein>
    <recommendedName>
        <fullName evidence="1">Transferrin-like domain-containing protein</fullName>
    </recommendedName>
</protein>
<organism evidence="2">
    <name type="scientific">Maconellicoccus hirsutus</name>
    <name type="common">Pink hibiscus mealybug</name>
    <dbReference type="NCBI Taxonomy" id="177089"/>
    <lineage>
        <taxon>Eukaryota</taxon>
        <taxon>Metazoa</taxon>
        <taxon>Ecdysozoa</taxon>
        <taxon>Arthropoda</taxon>
        <taxon>Hexapoda</taxon>
        <taxon>Insecta</taxon>
        <taxon>Pterygota</taxon>
        <taxon>Neoptera</taxon>
        <taxon>Paraneoptera</taxon>
        <taxon>Hemiptera</taxon>
        <taxon>Sternorrhyncha</taxon>
        <taxon>Coccoidea</taxon>
        <taxon>Pseudococcidae</taxon>
        <taxon>Maconellicoccus</taxon>
    </lineage>
</organism>
<evidence type="ECO:0000313" key="2">
    <source>
        <dbReference type="EMBL" id="ABN12020.1"/>
    </source>
</evidence>
<name>A3EXW0_MACHI</name>